<reference key="1">
    <citation type="submission" date="2010-11" db="EMBL/GenBank/DDBJ databases">
        <title>Complete sequence of chromosome of Caldicellulosiruptor kristjanssonii 177R1B.</title>
        <authorList>
            <consortium name="US DOE Joint Genome Institute"/>
            <person name="Lucas S."/>
            <person name="Copeland A."/>
            <person name="Lapidus A."/>
            <person name="Cheng J.-F."/>
            <person name="Bruce D."/>
            <person name="Goodwin L."/>
            <person name="Pitluck S."/>
            <person name="Davenport K."/>
            <person name="Detter J.C."/>
            <person name="Han C."/>
            <person name="Tapia R."/>
            <person name="Land M."/>
            <person name="Hauser L."/>
            <person name="Jeffries C."/>
            <person name="Kyrpides N."/>
            <person name="Ivanova N."/>
            <person name="Mikhailova N."/>
            <person name="Blumer-Schuette S.E."/>
            <person name="Kelly R.M."/>
            <person name="Woyke T."/>
        </authorList>
    </citation>
    <scope>NUCLEOTIDE SEQUENCE</scope>
    <source>
        <strain>177R1B</strain>
    </source>
</reference>
<organism evidence="3 4">
    <name type="scientific">Caldicellulosiruptor acetigenus (strain ATCC 700853 / DSM 12137 / I77R1B)</name>
    <name type="common">Caldicellulosiruptor kristjanssonii</name>
    <dbReference type="NCBI Taxonomy" id="632335"/>
    <lineage>
        <taxon>Bacteria</taxon>
        <taxon>Bacillati</taxon>
        <taxon>Bacillota</taxon>
        <taxon>Bacillota incertae sedis</taxon>
        <taxon>Caldicellulosiruptorales</taxon>
        <taxon>Caldicellulosiruptoraceae</taxon>
        <taxon>Caldicellulosiruptor</taxon>
    </lineage>
</organism>
<dbReference type="PROSITE" id="PS50110">
    <property type="entry name" value="RESPONSE_REGULATORY"/>
    <property type="match status" value="1"/>
</dbReference>
<dbReference type="eggNOG" id="COG2201">
    <property type="taxonomic scope" value="Bacteria"/>
</dbReference>
<dbReference type="Pfam" id="PF00072">
    <property type="entry name" value="Response_reg"/>
    <property type="match status" value="1"/>
</dbReference>
<dbReference type="EMBL" id="CP002326">
    <property type="protein sequence ID" value="ADQ40335.1"/>
    <property type="molecule type" value="Genomic_DNA"/>
</dbReference>
<evidence type="ECO:0000313" key="3">
    <source>
        <dbReference type="EMBL" id="ADQ40335.1"/>
    </source>
</evidence>
<keyword evidence="4" id="KW-1185">Reference proteome</keyword>
<feature type="modified residue" description="4-aspartylphosphate" evidence="1">
    <location>
        <position position="52"/>
    </location>
</feature>
<dbReference type="PANTHER" id="PTHR43228:SF1">
    <property type="entry name" value="TWO-COMPONENT RESPONSE REGULATOR ARR22"/>
    <property type="match status" value="1"/>
</dbReference>
<dbReference type="Proteomes" id="UP000009256">
    <property type="component" value="Chromosome"/>
</dbReference>
<dbReference type="InterPro" id="IPR011006">
    <property type="entry name" value="CheY-like_superfamily"/>
</dbReference>
<keyword evidence="1" id="KW-0597">Phosphoprotein</keyword>
<dbReference type="HOGENOM" id="CLU_288498_0_0_9"/>
<proteinExistence type="predicted"/>
<feature type="domain" description="Response regulatory" evidence="2">
    <location>
        <begin position="2"/>
        <end position="117"/>
    </location>
</feature>
<gene>
    <name evidence="3" type="ordered locus">Calkr_0812</name>
</gene>
<accession>E4S498</accession>
<dbReference type="InterPro" id="IPR001789">
    <property type="entry name" value="Sig_transdc_resp-reg_receiver"/>
</dbReference>
<protein>
    <submittedName>
        <fullName evidence="3">Response regulator receiver protein</fullName>
    </submittedName>
</protein>
<sequence length="1011" mass="116420">MRILVVDDAVFIRKVLKGILHEVGEEVVGEASNGTEALRLVAELKPDVVTLDITLPDYNGIELLRKIREIVPDISIVMVTAISNHEMIKEAMQYGAVGYITKPFSREKVEEVLQKIKSVRDKKAKLPLESREEVEETKENVSTMRDIVQLKDTIEDTASKEKESLSVFEAKSTPGQLAEEEKIFPETAEKNISEIGSGIETKDKNVLREVRLEKKKGEEILTISFSKDEYSYSIGKLKIGSGIIVSCEDCYLSSSLQHEYFYENSVIEGVKLEEINGSTIVIIYTKAKKYNVRESEGELSIILLKAKGSVSYSKNNKVLMLDNIPPNTISVTQLEDRKIKISVKAADIYLEEEKREVDDIIIKDFSIEKSEDGYDIIVTLHKEAVYELIEGKSVTGVKFTEIKVLRDIQVVHSEEETKIELVTNCEEYNVVLEQDQDKGITYAYLYGFAASPGLLNKEFEFKEEYIERIRVIEDKEKGLVCLVIYSPVKRLIVAKDRNKTVILARPNKAFLLYNMFQNILIFQNILPHEIEIDYDAVANEVFFLVKNRFVKLLEDPLLKSEDFETFSSIEVQRVENGYEGKIKLKTRCKVDISVSKDGTSTNLSLIPLKKLNKIKAFEYESKGAKSFLRFMCEGDIKYVVERNNTDRCLEVRVFTSSVETIENRRVEFQDGCVERIEFKEDIEDVLIYIYTDVIDYLVEFRDNMLSFVFEPQVIFVHSFVEEERVAIELSGIDENNIEIIKEEEVVVYEIKRRDIYIEKGIQPIDSKVVKKIQIVQDKNYKIMMHLVEEKVRSKVEKIDNGVYLIIEKYPTLEAVTINNINEHKSTIVLKFDLKIYEKLDYYLDEGLFILNLGEINANQENTLQQDEISKQIKSSQIIREVNLREEQGIYTLEVKFNYAKVNLIHKEKELIIEFEIVIAQIEASDQEIVISNVEINKTEVKTFPENGVVVIKVPENSGYFNESSLMIQSDRIKDVLLAKLWNESIWIVMIIMQPGEGIHVNREEDVIVISY</sequence>
<evidence type="ECO:0000259" key="2">
    <source>
        <dbReference type="PROSITE" id="PS50110"/>
    </source>
</evidence>
<dbReference type="InterPro" id="IPR052048">
    <property type="entry name" value="ST_Response_Regulator"/>
</dbReference>
<dbReference type="RefSeq" id="WP_013432156.1">
    <property type="nucleotide sequence ID" value="NC_014721.1"/>
</dbReference>
<dbReference type="PANTHER" id="PTHR43228">
    <property type="entry name" value="TWO-COMPONENT RESPONSE REGULATOR"/>
    <property type="match status" value="1"/>
</dbReference>
<dbReference type="Gene3D" id="3.40.50.2300">
    <property type="match status" value="1"/>
</dbReference>
<dbReference type="AlphaFoldDB" id="E4S498"/>
<dbReference type="KEGG" id="cki:Calkr_0812"/>
<evidence type="ECO:0000256" key="1">
    <source>
        <dbReference type="PROSITE-ProRule" id="PRU00169"/>
    </source>
</evidence>
<dbReference type="GO" id="GO:0000160">
    <property type="term" value="P:phosphorelay signal transduction system"/>
    <property type="evidence" value="ECO:0007669"/>
    <property type="project" value="InterPro"/>
</dbReference>
<dbReference type="SUPFAM" id="SSF52172">
    <property type="entry name" value="CheY-like"/>
    <property type="match status" value="1"/>
</dbReference>
<name>E4S498_CALA7</name>
<evidence type="ECO:0000313" key="4">
    <source>
        <dbReference type="Proteomes" id="UP000009256"/>
    </source>
</evidence>
<dbReference type="STRING" id="632335.Calkr_0812"/>
<dbReference type="SMART" id="SM00448">
    <property type="entry name" value="REC"/>
    <property type="match status" value="1"/>
</dbReference>
<reference evidence="3 4" key="2">
    <citation type="journal article" date="2011" name="J. Bacteriol.">
        <title>Complete genome sequences for the anaerobic, extremely thermophilic plant biomass-degrading bacteria Caldicellulosiruptor hydrothermalis, Caldicellulosiruptor kristjanssonii, Caldicellulosiruptor kronotskyensis, Caldicellulosiruptor owensenis, and Caldicellulosiruptor lactoaceticus.</title>
        <authorList>
            <person name="Blumer-Schuette S.E."/>
            <person name="Ozdemir I."/>
            <person name="Mistry D."/>
            <person name="Lucas S."/>
            <person name="Lapidus A."/>
            <person name="Cheng J.F."/>
            <person name="Goodwin L.A."/>
            <person name="Pitluck S."/>
            <person name="Land M.L."/>
            <person name="Hauser L.J."/>
            <person name="Woyke T."/>
            <person name="Mikhailova N."/>
            <person name="Pati A."/>
            <person name="Kyrpides N.C."/>
            <person name="Ivanova N."/>
            <person name="Detter J.C."/>
            <person name="Walston-Davenport K."/>
            <person name="Han S."/>
            <person name="Adams M.W."/>
            <person name="Kelly R.M."/>
        </authorList>
    </citation>
    <scope>NUCLEOTIDE SEQUENCE [LARGE SCALE GENOMIC DNA]</scope>
    <source>
        <strain evidence="4">ATCC 700853 / DSM 12137 / I77R1B</strain>
    </source>
</reference>
<dbReference type="OrthoDB" id="9803970at2"/>